<dbReference type="RefSeq" id="WP_110250826.1">
    <property type="nucleotide sequence ID" value="NZ_QJJR01000003.1"/>
</dbReference>
<reference evidence="5 6" key="1">
    <citation type="submission" date="2018-05" db="EMBL/GenBank/DDBJ databases">
        <title>Genomic Encyclopedia of Type Strains, Phase IV (KMG-IV): sequencing the most valuable type-strain genomes for metagenomic binning, comparative biology and taxonomic classification.</title>
        <authorList>
            <person name="Goeker M."/>
        </authorList>
    </citation>
    <scope>NUCLEOTIDE SEQUENCE [LARGE SCALE GENOMIC DNA]</scope>
    <source>
        <strain evidence="5 6">DSM 22440</strain>
    </source>
</reference>
<keyword evidence="4" id="KW-0460">Magnesium</keyword>
<dbReference type="GO" id="GO:0016791">
    <property type="term" value="F:phosphatase activity"/>
    <property type="evidence" value="ECO:0007669"/>
    <property type="project" value="TreeGrafter"/>
</dbReference>
<dbReference type="EMBL" id="QJJR01000003">
    <property type="protein sequence ID" value="PXW92202.1"/>
    <property type="molecule type" value="Genomic_DNA"/>
</dbReference>
<gene>
    <name evidence="5" type="ORF">DES38_103221</name>
</gene>
<comment type="caution">
    <text evidence="5">The sequence shown here is derived from an EMBL/GenBank/DDBJ whole genome shotgun (WGS) entry which is preliminary data.</text>
</comment>
<evidence type="ECO:0000313" key="6">
    <source>
        <dbReference type="Proteomes" id="UP000247922"/>
    </source>
</evidence>
<dbReference type="InterPro" id="IPR006439">
    <property type="entry name" value="HAD-SF_hydro_IA"/>
</dbReference>
<dbReference type="InterPro" id="IPR023214">
    <property type="entry name" value="HAD_sf"/>
</dbReference>
<evidence type="ECO:0000256" key="3">
    <source>
        <dbReference type="ARBA" id="ARBA00022801"/>
    </source>
</evidence>
<dbReference type="PRINTS" id="PR00413">
    <property type="entry name" value="HADHALOGNASE"/>
</dbReference>
<dbReference type="Gene3D" id="3.40.50.1000">
    <property type="entry name" value="HAD superfamily/HAD-like"/>
    <property type="match status" value="1"/>
</dbReference>
<sequence length="240" mass="27764">MLTVIFDVDDTLYDQLEPFNKAICEVINPNFTDEEIYTLYLWSRKFSDDVFEQEQAGEITTEALHIYRITEACKKVEIDLSVQQALKFQAAYLNYQQRITLIDEVRLALETLTKHGIPLAILTNGNAQHQEMKINQLGVDAYIPREHHYISGALGMQKPDRAIFDYIEKDMKLNPSETWYVGDAFINDVVGATRAHWNVIWFNHRMREPERIDVAATKTVHTKQALLESIQSLILEQTTT</sequence>
<evidence type="ECO:0000256" key="4">
    <source>
        <dbReference type="ARBA" id="ARBA00022842"/>
    </source>
</evidence>
<comment type="cofactor">
    <cofactor evidence="1">
        <name>Mg(2+)</name>
        <dbReference type="ChEBI" id="CHEBI:18420"/>
    </cofactor>
</comment>
<dbReference type="Pfam" id="PF00702">
    <property type="entry name" value="Hydrolase"/>
    <property type="match status" value="1"/>
</dbReference>
<dbReference type="InterPro" id="IPR036412">
    <property type="entry name" value="HAD-like_sf"/>
</dbReference>
<accession>A0A2V3WCY9</accession>
<dbReference type="SUPFAM" id="SSF56784">
    <property type="entry name" value="HAD-like"/>
    <property type="match status" value="1"/>
</dbReference>
<dbReference type="OrthoDB" id="25198at2"/>
<name>A0A2V3WCY9_9BACI</name>
<protein>
    <submittedName>
        <fullName evidence="5">Putative hydrolase of the HAD superfamily</fullName>
    </submittedName>
</protein>
<evidence type="ECO:0000313" key="5">
    <source>
        <dbReference type="EMBL" id="PXW92202.1"/>
    </source>
</evidence>
<organism evidence="5 6">
    <name type="scientific">Streptohalobacillus salinus</name>
    <dbReference type="NCBI Taxonomy" id="621096"/>
    <lineage>
        <taxon>Bacteria</taxon>
        <taxon>Bacillati</taxon>
        <taxon>Bacillota</taxon>
        <taxon>Bacilli</taxon>
        <taxon>Bacillales</taxon>
        <taxon>Bacillaceae</taxon>
        <taxon>Streptohalobacillus</taxon>
    </lineage>
</organism>
<evidence type="ECO:0000256" key="2">
    <source>
        <dbReference type="ARBA" id="ARBA00022723"/>
    </source>
</evidence>
<keyword evidence="3 5" id="KW-0378">Hydrolase</keyword>
<keyword evidence="2" id="KW-0479">Metal-binding</keyword>
<dbReference type="NCBIfam" id="TIGR01549">
    <property type="entry name" value="HAD-SF-IA-v1"/>
    <property type="match status" value="1"/>
</dbReference>
<proteinExistence type="predicted"/>
<dbReference type="Gene3D" id="1.20.120.710">
    <property type="entry name" value="Haloacid dehalogenase hydrolase-like domain"/>
    <property type="match status" value="1"/>
</dbReference>
<dbReference type="PANTHER" id="PTHR46470:SF2">
    <property type="entry name" value="GLYCERALDEHYDE 3-PHOSPHATE PHOSPHATASE"/>
    <property type="match status" value="1"/>
</dbReference>
<dbReference type="SFLD" id="SFLDS00003">
    <property type="entry name" value="Haloacid_Dehalogenase"/>
    <property type="match status" value="1"/>
</dbReference>
<dbReference type="Proteomes" id="UP000247922">
    <property type="component" value="Unassembled WGS sequence"/>
</dbReference>
<dbReference type="GO" id="GO:0046872">
    <property type="term" value="F:metal ion binding"/>
    <property type="evidence" value="ECO:0007669"/>
    <property type="project" value="UniProtKB-KW"/>
</dbReference>
<dbReference type="InterPro" id="IPR051400">
    <property type="entry name" value="HAD-like_hydrolase"/>
</dbReference>
<dbReference type="GO" id="GO:0044281">
    <property type="term" value="P:small molecule metabolic process"/>
    <property type="evidence" value="ECO:0007669"/>
    <property type="project" value="UniProtKB-ARBA"/>
</dbReference>
<dbReference type="PANTHER" id="PTHR46470">
    <property type="entry name" value="N-ACYLNEURAMINATE-9-PHOSPHATASE"/>
    <property type="match status" value="1"/>
</dbReference>
<dbReference type="SFLD" id="SFLDG01129">
    <property type="entry name" value="C1.5:_HAD__Beta-PGM__Phosphata"/>
    <property type="match status" value="1"/>
</dbReference>
<evidence type="ECO:0000256" key="1">
    <source>
        <dbReference type="ARBA" id="ARBA00001946"/>
    </source>
</evidence>
<dbReference type="AlphaFoldDB" id="A0A2V3WCY9"/>
<keyword evidence="6" id="KW-1185">Reference proteome</keyword>